<dbReference type="InterPro" id="IPR016166">
    <property type="entry name" value="FAD-bd_PCMH"/>
</dbReference>
<feature type="active site" evidence="19">
    <location>
        <position position="165"/>
    </location>
</feature>
<dbReference type="Gene3D" id="3.30.465.10">
    <property type="match status" value="1"/>
</dbReference>
<protein>
    <recommendedName>
        <fullName evidence="6 19">UDP-N-acetylenolpyruvoylglucosamine reductase</fullName>
        <ecNumber evidence="5 19">1.3.1.98</ecNumber>
    </recommendedName>
    <alternativeName>
        <fullName evidence="17 19">UDP-N-acetylmuramate dehydrogenase</fullName>
    </alternativeName>
</protein>
<comment type="subcellular location">
    <subcellularLocation>
        <location evidence="3 19">Cytoplasm</location>
    </subcellularLocation>
</comment>
<evidence type="ECO:0000256" key="15">
    <source>
        <dbReference type="ARBA" id="ARBA00023306"/>
    </source>
</evidence>
<dbReference type="InterPro" id="IPR016167">
    <property type="entry name" value="FAD-bd_PCMH_sub1"/>
</dbReference>
<dbReference type="GO" id="GO:0071949">
    <property type="term" value="F:FAD binding"/>
    <property type="evidence" value="ECO:0007669"/>
    <property type="project" value="InterPro"/>
</dbReference>
<evidence type="ECO:0000256" key="7">
    <source>
        <dbReference type="ARBA" id="ARBA00022490"/>
    </source>
</evidence>
<evidence type="ECO:0000256" key="19">
    <source>
        <dbReference type="HAMAP-Rule" id="MF_00037"/>
    </source>
</evidence>
<dbReference type="Proteomes" id="UP000441754">
    <property type="component" value="Unassembled WGS sequence"/>
</dbReference>
<keyword evidence="14 19" id="KW-0560">Oxidoreductase</keyword>
<keyword evidence="8 19" id="KW-0132">Cell division</keyword>
<accession>A0A7K0EGK7</accession>
<dbReference type="Pfam" id="PF02873">
    <property type="entry name" value="MurB_C"/>
    <property type="match status" value="1"/>
</dbReference>
<evidence type="ECO:0000256" key="8">
    <source>
        <dbReference type="ARBA" id="ARBA00022618"/>
    </source>
</evidence>
<dbReference type="Gene3D" id="3.90.78.10">
    <property type="entry name" value="UDP-N-acetylenolpyruvoylglucosamine reductase, C-terminal domain"/>
    <property type="match status" value="1"/>
</dbReference>
<dbReference type="GO" id="GO:0071555">
    <property type="term" value="P:cell wall organization"/>
    <property type="evidence" value="ECO:0007669"/>
    <property type="project" value="UniProtKB-KW"/>
</dbReference>
<dbReference type="PANTHER" id="PTHR21071:SF4">
    <property type="entry name" value="UDP-N-ACETYLENOLPYRUVOYLGLUCOSAMINE REDUCTASE"/>
    <property type="match status" value="1"/>
</dbReference>
<dbReference type="EMBL" id="WJXZ01000002">
    <property type="protein sequence ID" value="MRS60979.1"/>
    <property type="molecule type" value="Genomic_DNA"/>
</dbReference>
<evidence type="ECO:0000256" key="14">
    <source>
        <dbReference type="ARBA" id="ARBA00023002"/>
    </source>
</evidence>
<feature type="active site" description="Proton donor" evidence="19">
    <location>
        <position position="241"/>
    </location>
</feature>
<dbReference type="HAMAP" id="MF_00037">
    <property type="entry name" value="MurB"/>
    <property type="match status" value="1"/>
</dbReference>
<proteinExistence type="inferred from homology"/>
<evidence type="ECO:0000256" key="2">
    <source>
        <dbReference type="ARBA" id="ARBA00003921"/>
    </source>
</evidence>
<evidence type="ECO:0000256" key="18">
    <source>
        <dbReference type="ARBA" id="ARBA00048914"/>
    </source>
</evidence>
<evidence type="ECO:0000256" key="16">
    <source>
        <dbReference type="ARBA" id="ARBA00023316"/>
    </source>
</evidence>
<keyword evidence="22" id="KW-1185">Reference proteome</keyword>
<comment type="pathway">
    <text evidence="4 19">Cell wall biogenesis; peptidoglycan biosynthesis.</text>
</comment>
<dbReference type="AlphaFoldDB" id="A0A7K0EGK7"/>
<dbReference type="InterPro" id="IPR036635">
    <property type="entry name" value="MurB_C_sf"/>
</dbReference>
<keyword evidence="13 19" id="KW-0573">Peptidoglycan synthesis</keyword>
<dbReference type="InterPro" id="IPR006094">
    <property type="entry name" value="Oxid_FAD_bind_N"/>
</dbReference>
<dbReference type="OrthoDB" id="9804753at2"/>
<evidence type="ECO:0000256" key="11">
    <source>
        <dbReference type="ARBA" id="ARBA00022857"/>
    </source>
</evidence>
<evidence type="ECO:0000259" key="20">
    <source>
        <dbReference type="PROSITE" id="PS51387"/>
    </source>
</evidence>
<evidence type="ECO:0000256" key="1">
    <source>
        <dbReference type="ARBA" id="ARBA00001974"/>
    </source>
</evidence>
<evidence type="ECO:0000313" key="21">
    <source>
        <dbReference type="EMBL" id="MRS60979.1"/>
    </source>
</evidence>
<comment type="caution">
    <text evidence="21">The sequence shown here is derived from an EMBL/GenBank/DDBJ whole genome shotgun (WGS) entry which is preliminary data.</text>
</comment>
<evidence type="ECO:0000256" key="6">
    <source>
        <dbReference type="ARBA" id="ARBA00015188"/>
    </source>
</evidence>
<comment type="similarity">
    <text evidence="19">Belongs to the MurB family.</text>
</comment>
<keyword evidence="11 19" id="KW-0521">NADP</keyword>
<comment type="function">
    <text evidence="2 19">Cell wall formation.</text>
</comment>
<dbReference type="InterPro" id="IPR016169">
    <property type="entry name" value="FAD-bd_PCMH_sub2"/>
</dbReference>
<sequence>MLDIQSHVSLKSYNTFGFDAKARYWVEIDTDAQLQTLFQLTEFLAVPKLILGGGSNLLFTRDFEGLVIKMSIQGIEVLREDASHVFVKAGAGVNWHQLVLFCVQNGYAGIENLSLIPGTTGAAPMQNIGAYGVEIEQVFDHLEAVDIRTGETRIFNHAECRFGYRESVFKHEAKGQYIISNVTFRLNKQPVFHIDYGAIRETLATMGISEDKLSIKAISDAVIRIRRSKLPNPAEIGNAGSFFKNPEISKDQFETLKTEYPAMPGFPTGDLTMKVPAGWLIEQCGWKGKHVGNAGVHSKQALVLVNHGGATGSEILSLASKVQQSVEDKFGIRLNPEVNIV</sequence>
<dbReference type="InterPro" id="IPR036318">
    <property type="entry name" value="FAD-bd_PCMH-like_sf"/>
</dbReference>
<dbReference type="InterPro" id="IPR003170">
    <property type="entry name" value="MurB"/>
</dbReference>
<dbReference type="GO" id="GO:0008360">
    <property type="term" value="P:regulation of cell shape"/>
    <property type="evidence" value="ECO:0007669"/>
    <property type="project" value="UniProtKB-KW"/>
</dbReference>
<dbReference type="PROSITE" id="PS51387">
    <property type="entry name" value="FAD_PCMH"/>
    <property type="match status" value="1"/>
</dbReference>
<dbReference type="NCBIfam" id="NF000755">
    <property type="entry name" value="PRK00046.1"/>
    <property type="match status" value="1"/>
</dbReference>
<keyword evidence="10 19" id="KW-0274">FAD</keyword>
<evidence type="ECO:0000256" key="3">
    <source>
        <dbReference type="ARBA" id="ARBA00004496"/>
    </source>
</evidence>
<gene>
    <name evidence="19 21" type="primary">murB</name>
    <name evidence="21" type="ORF">GJJ30_06700</name>
</gene>
<keyword evidence="15 19" id="KW-0131">Cell cycle</keyword>
<keyword evidence="7 19" id="KW-0963">Cytoplasm</keyword>
<keyword evidence="16 19" id="KW-0961">Cell wall biogenesis/degradation</keyword>
<name>A0A7K0EGK7_9BACT</name>
<comment type="catalytic activity">
    <reaction evidence="18 19">
        <text>UDP-N-acetyl-alpha-D-muramate + NADP(+) = UDP-N-acetyl-3-O-(1-carboxyvinyl)-alpha-D-glucosamine + NADPH + H(+)</text>
        <dbReference type="Rhea" id="RHEA:12248"/>
        <dbReference type="ChEBI" id="CHEBI:15378"/>
        <dbReference type="ChEBI" id="CHEBI:57783"/>
        <dbReference type="ChEBI" id="CHEBI:58349"/>
        <dbReference type="ChEBI" id="CHEBI:68483"/>
        <dbReference type="ChEBI" id="CHEBI:70757"/>
        <dbReference type="EC" id="1.3.1.98"/>
    </reaction>
</comment>
<dbReference type="PANTHER" id="PTHR21071">
    <property type="entry name" value="UDP-N-ACETYLENOLPYRUVOYLGLUCOSAMINE REDUCTASE"/>
    <property type="match status" value="1"/>
</dbReference>
<evidence type="ECO:0000256" key="5">
    <source>
        <dbReference type="ARBA" id="ARBA00012518"/>
    </source>
</evidence>
<evidence type="ECO:0000256" key="12">
    <source>
        <dbReference type="ARBA" id="ARBA00022960"/>
    </source>
</evidence>
<dbReference type="GO" id="GO:0005829">
    <property type="term" value="C:cytosol"/>
    <property type="evidence" value="ECO:0007669"/>
    <property type="project" value="TreeGrafter"/>
</dbReference>
<reference evidence="21 22" key="1">
    <citation type="journal article" date="2018" name="Antonie Van Leeuwenhoek">
        <title>Larkinella terrae sp. nov., isolated from soil on Jeju Island, South Korea.</title>
        <authorList>
            <person name="Ten L.N."/>
            <person name="Jeon J."/>
            <person name="Park S.J."/>
            <person name="Park S."/>
            <person name="Lee S.Y."/>
            <person name="Kim M.K."/>
            <person name="Jung H.Y."/>
        </authorList>
    </citation>
    <scope>NUCLEOTIDE SEQUENCE [LARGE SCALE GENOMIC DNA]</scope>
    <source>
        <strain evidence="21 22">KCTC 52001</strain>
    </source>
</reference>
<dbReference type="GO" id="GO:0051301">
    <property type="term" value="P:cell division"/>
    <property type="evidence" value="ECO:0007669"/>
    <property type="project" value="UniProtKB-KW"/>
</dbReference>
<dbReference type="InterPro" id="IPR011601">
    <property type="entry name" value="MurB_C"/>
</dbReference>
<evidence type="ECO:0000256" key="10">
    <source>
        <dbReference type="ARBA" id="ARBA00022827"/>
    </source>
</evidence>
<evidence type="ECO:0000256" key="17">
    <source>
        <dbReference type="ARBA" id="ARBA00031026"/>
    </source>
</evidence>
<evidence type="ECO:0000256" key="9">
    <source>
        <dbReference type="ARBA" id="ARBA00022630"/>
    </source>
</evidence>
<evidence type="ECO:0000256" key="13">
    <source>
        <dbReference type="ARBA" id="ARBA00022984"/>
    </source>
</evidence>
<dbReference type="UniPathway" id="UPA00219"/>
<dbReference type="RefSeq" id="WP_154174366.1">
    <property type="nucleotide sequence ID" value="NZ_WJXZ01000002.1"/>
</dbReference>
<feature type="domain" description="FAD-binding PCMH-type" evidence="20">
    <location>
        <begin position="18"/>
        <end position="189"/>
    </location>
</feature>
<evidence type="ECO:0000256" key="4">
    <source>
        <dbReference type="ARBA" id="ARBA00004752"/>
    </source>
</evidence>
<dbReference type="Pfam" id="PF01565">
    <property type="entry name" value="FAD_binding_4"/>
    <property type="match status" value="1"/>
</dbReference>
<dbReference type="Gene3D" id="3.30.43.10">
    <property type="entry name" value="Uridine Diphospho-n-acetylenolpyruvylglucosamine Reductase, domain 2"/>
    <property type="match status" value="1"/>
</dbReference>
<dbReference type="GO" id="GO:0009252">
    <property type="term" value="P:peptidoglycan biosynthetic process"/>
    <property type="evidence" value="ECO:0007669"/>
    <property type="project" value="UniProtKB-UniRule"/>
</dbReference>
<organism evidence="21 22">
    <name type="scientific">Larkinella terrae</name>
    <dbReference type="NCBI Taxonomy" id="2025311"/>
    <lineage>
        <taxon>Bacteria</taxon>
        <taxon>Pseudomonadati</taxon>
        <taxon>Bacteroidota</taxon>
        <taxon>Cytophagia</taxon>
        <taxon>Cytophagales</taxon>
        <taxon>Spirosomataceae</taxon>
        <taxon>Larkinella</taxon>
    </lineage>
</organism>
<keyword evidence="12 19" id="KW-0133">Cell shape</keyword>
<dbReference type="SUPFAM" id="SSF56176">
    <property type="entry name" value="FAD-binding/transporter-associated domain-like"/>
    <property type="match status" value="1"/>
</dbReference>
<feature type="active site" evidence="19">
    <location>
        <position position="337"/>
    </location>
</feature>
<dbReference type="EC" id="1.3.1.98" evidence="5 19"/>
<dbReference type="GO" id="GO:0008762">
    <property type="term" value="F:UDP-N-acetylmuramate dehydrogenase activity"/>
    <property type="evidence" value="ECO:0007669"/>
    <property type="project" value="UniProtKB-UniRule"/>
</dbReference>
<keyword evidence="9 19" id="KW-0285">Flavoprotein</keyword>
<dbReference type="NCBIfam" id="TIGR00179">
    <property type="entry name" value="murB"/>
    <property type="match status" value="1"/>
</dbReference>
<comment type="cofactor">
    <cofactor evidence="1 19">
        <name>FAD</name>
        <dbReference type="ChEBI" id="CHEBI:57692"/>
    </cofactor>
</comment>
<dbReference type="NCBIfam" id="NF010478">
    <property type="entry name" value="PRK13903.1"/>
    <property type="match status" value="1"/>
</dbReference>
<evidence type="ECO:0000313" key="22">
    <source>
        <dbReference type="Proteomes" id="UP000441754"/>
    </source>
</evidence>
<dbReference type="SUPFAM" id="SSF56194">
    <property type="entry name" value="Uridine diphospho-N-Acetylenolpyruvylglucosamine reductase, MurB, C-terminal domain"/>
    <property type="match status" value="1"/>
</dbReference>